<dbReference type="InterPro" id="IPR022742">
    <property type="entry name" value="Hydrolase_4"/>
</dbReference>
<dbReference type="RefSeq" id="WP_169916279.1">
    <property type="nucleotide sequence ID" value="NZ_LS483464.1"/>
</dbReference>
<dbReference type="Pfam" id="PF12146">
    <property type="entry name" value="Hydrolase_4"/>
    <property type="match status" value="1"/>
</dbReference>
<keyword evidence="2" id="KW-0378">Hydrolase</keyword>
<dbReference type="EMBL" id="PDJF01000001">
    <property type="protein sequence ID" value="PFG28512.1"/>
    <property type="molecule type" value="Genomic_DNA"/>
</dbReference>
<feature type="domain" description="Serine aminopeptidase S33" evidence="1">
    <location>
        <begin position="57"/>
        <end position="202"/>
    </location>
</feature>
<comment type="caution">
    <text evidence="2">The sequence shown here is derived from an EMBL/GenBank/DDBJ whole genome shotgun (WGS) entry which is preliminary data.</text>
</comment>
<dbReference type="STRING" id="1724.GCA_001044175_01066"/>
<organism evidence="2 3">
    <name type="scientific">Corynebacterium renale</name>
    <dbReference type="NCBI Taxonomy" id="1724"/>
    <lineage>
        <taxon>Bacteria</taxon>
        <taxon>Bacillati</taxon>
        <taxon>Actinomycetota</taxon>
        <taxon>Actinomycetes</taxon>
        <taxon>Mycobacteriales</taxon>
        <taxon>Corynebacteriaceae</taxon>
        <taxon>Corynebacterium</taxon>
    </lineage>
</organism>
<evidence type="ECO:0000313" key="2">
    <source>
        <dbReference type="EMBL" id="PFG28512.1"/>
    </source>
</evidence>
<dbReference type="Proteomes" id="UP000221653">
    <property type="component" value="Unassembled WGS sequence"/>
</dbReference>
<protein>
    <submittedName>
        <fullName evidence="2">Alpha-beta hydrolase superfamily lysophospholipase</fullName>
    </submittedName>
</protein>
<evidence type="ECO:0000259" key="1">
    <source>
        <dbReference type="Pfam" id="PF12146"/>
    </source>
</evidence>
<proteinExistence type="predicted"/>
<sequence>MNHSAQFHDTSWTEDVLGPDFQSLTLDLGPDYDEPGNAVATLVRYHPAYGVSGWGSRPALLWVHGLSDYFFHRHVAEYFHRHGFAFYAVDLRKAGRSERPGTSPHYVSNLRHYFPDLDAATSVIAQQHTAVIPMAHSTGGLTVSLWAANRTGAHTRAAQYMPGVILNSPWLDLQFPTPVATAVRMASRSVGKIAPRLPIPDDSLGAYGQSLYQGAHGHWDFNTEWKPLGGVKKYAGWMRAIVNGQEAVHDGLTLPMPVLTLCSTRSFSPKEYSSACDVADVVLDVNDITHWAAKLGSPSTVTPIEGARHDVFLSQPHALNNALKTTLTWLESLNI</sequence>
<dbReference type="PANTHER" id="PTHR11614">
    <property type="entry name" value="PHOSPHOLIPASE-RELATED"/>
    <property type="match status" value="1"/>
</dbReference>
<dbReference type="AlphaFoldDB" id="A0A2A9DRB0"/>
<dbReference type="InterPro" id="IPR029058">
    <property type="entry name" value="AB_hydrolase_fold"/>
</dbReference>
<accession>A0A2A9DRB0</accession>
<reference evidence="2 3" key="1">
    <citation type="submission" date="2017-10" db="EMBL/GenBank/DDBJ databases">
        <title>Sequencing the genomes of 1000 actinobacteria strains.</title>
        <authorList>
            <person name="Klenk H.-P."/>
        </authorList>
    </citation>
    <scope>NUCLEOTIDE SEQUENCE [LARGE SCALE GENOMIC DNA]</scope>
    <source>
        <strain evidence="2 3">DSM 20688</strain>
    </source>
</reference>
<keyword evidence="3" id="KW-1185">Reference proteome</keyword>
<dbReference type="GO" id="GO:0016787">
    <property type="term" value="F:hydrolase activity"/>
    <property type="evidence" value="ECO:0007669"/>
    <property type="project" value="UniProtKB-KW"/>
</dbReference>
<dbReference type="SUPFAM" id="SSF53474">
    <property type="entry name" value="alpha/beta-Hydrolases"/>
    <property type="match status" value="1"/>
</dbReference>
<name>A0A2A9DRB0_9CORY</name>
<evidence type="ECO:0000313" key="3">
    <source>
        <dbReference type="Proteomes" id="UP000221653"/>
    </source>
</evidence>
<dbReference type="Gene3D" id="3.40.50.1820">
    <property type="entry name" value="alpha/beta hydrolase"/>
    <property type="match status" value="1"/>
</dbReference>
<gene>
    <name evidence="2" type="ORF">ATK06_1623</name>
</gene>
<dbReference type="InterPro" id="IPR051044">
    <property type="entry name" value="MAG_DAG_Lipase"/>
</dbReference>